<protein>
    <recommendedName>
        <fullName evidence="2">CCHC-type domain-containing protein</fullName>
    </recommendedName>
</protein>
<name>A0A9R1P1P9_TRITD</name>
<dbReference type="InterPro" id="IPR001878">
    <property type="entry name" value="Znf_CCHC"/>
</dbReference>
<organism evidence="3 4">
    <name type="scientific">Triticum turgidum subsp. durum</name>
    <name type="common">Durum wheat</name>
    <name type="synonym">Triticum durum</name>
    <dbReference type="NCBI Taxonomy" id="4567"/>
    <lineage>
        <taxon>Eukaryota</taxon>
        <taxon>Viridiplantae</taxon>
        <taxon>Streptophyta</taxon>
        <taxon>Embryophyta</taxon>
        <taxon>Tracheophyta</taxon>
        <taxon>Spermatophyta</taxon>
        <taxon>Magnoliopsida</taxon>
        <taxon>Liliopsida</taxon>
        <taxon>Poales</taxon>
        <taxon>Poaceae</taxon>
        <taxon>BOP clade</taxon>
        <taxon>Pooideae</taxon>
        <taxon>Triticodae</taxon>
        <taxon>Triticeae</taxon>
        <taxon>Triticinae</taxon>
        <taxon>Triticum</taxon>
    </lineage>
</organism>
<proteinExistence type="predicted"/>
<feature type="domain" description="CCHC-type" evidence="2">
    <location>
        <begin position="342"/>
        <end position="358"/>
    </location>
</feature>
<evidence type="ECO:0000313" key="4">
    <source>
        <dbReference type="Proteomes" id="UP000324705"/>
    </source>
</evidence>
<feature type="region of interest" description="Disordered" evidence="1">
    <location>
        <begin position="1"/>
        <end position="37"/>
    </location>
</feature>
<dbReference type="SUPFAM" id="SSF57756">
    <property type="entry name" value="Retrovirus zinc finger-like domains"/>
    <property type="match status" value="1"/>
</dbReference>
<evidence type="ECO:0000256" key="1">
    <source>
        <dbReference type="SAM" id="MobiDB-lite"/>
    </source>
</evidence>
<feature type="region of interest" description="Disordered" evidence="1">
    <location>
        <begin position="84"/>
        <end position="145"/>
    </location>
</feature>
<dbReference type="Proteomes" id="UP000324705">
    <property type="component" value="Chromosome 2A"/>
</dbReference>
<dbReference type="Gramene" id="TRITD2Av1G235220.1">
    <property type="protein sequence ID" value="TRITD2Av1G235220.1"/>
    <property type="gene ID" value="TRITD2Av1G235220"/>
</dbReference>
<dbReference type="InterPro" id="IPR036875">
    <property type="entry name" value="Znf_CCHC_sf"/>
</dbReference>
<dbReference type="AlphaFoldDB" id="A0A9R1P1P9"/>
<reference evidence="3 4" key="1">
    <citation type="submission" date="2017-09" db="EMBL/GenBank/DDBJ databases">
        <authorList>
            <consortium name="International Durum Wheat Genome Sequencing Consortium (IDWGSC)"/>
            <person name="Milanesi L."/>
        </authorList>
    </citation>
    <scope>NUCLEOTIDE SEQUENCE [LARGE SCALE GENOMIC DNA]</scope>
    <source>
        <strain evidence="4">cv. Svevo</strain>
    </source>
</reference>
<dbReference type="GO" id="GO:0003676">
    <property type="term" value="F:nucleic acid binding"/>
    <property type="evidence" value="ECO:0007669"/>
    <property type="project" value="InterPro"/>
</dbReference>
<sequence length="417" mass="42896">MRVSSGQETCKRKDNHWANAKLQSNDSRDGDGDCPGARTRAAAAALISSLRSAARPACPDPAPPCRALSFPSVRLSVHSSAMAPQAPTSAAAPTSWEPPAGVLPASTTAPAPVFRAPPAGATTGTTTEAAPASLTPSDGTTTATTTEATSACLPLPSVNGAAATFLAFRKADPAVRGRLQLLRPSTTKTRASSDLSLATPTPTTPPVAAAEDDGLHGAPFVGPDLGAAPDAAVRTPQPPLAVSWASLMDNVFSIDDEDELAPLTPLAARCSSGVSDPAAAAVVAAAPEASLDQGWVKVGVRRRSASPTLALAPRPIPAWLRGRCCRCLAPGHRATVCRDPFRCSRCLENGHRACDCRNPWRSLSSLAYLVVPPVSRLGIQHCQPPTPREAQLKSTLPSVALHRGSWASLVSASASPA</sequence>
<feature type="region of interest" description="Disordered" evidence="1">
    <location>
        <begin position="183"/>
        <end position="205"/>
    </location>
</feature>
<accession>A0A9R1P1P9</accession>
<feature type="compositionally biased region" description="Low complexity" evidence="1">
    <location>
        <begin position="84"/>
        <end position="100"/>
    </location>
</feature>
<evidence type="ECO:0000313" key="3">
    <source>
        <dbReference type="EMBL" id="VAH35004.1"/>
    </source>
</evidence>
<gene>
    <name evidence="3" type="ORF">TRITD_2Av1G235220</name>
</gene>
<feature type="compositionally biased region" description="Low complexity" evidence="1">
    <location>
        <begin position="116"/>
        <end position="132"/>
    </location>
</feature>
<feature type="domain" description="CCHC-type" evidence="2">
    <location>
        <begin position="323"/>
        <end position="339"/>
    </location>
</feature>
<dbReference type="GO" id="GO:0008270">
    <property type="term" value="F:zinc ion binding"/>
    <property type="evidence" value="ECO:0007669"/>
    <property type="project" value="InterPro"/>
</dbReference>
<dbReference type="SMART" id="SM00343">
    <property type="entry name" value="ZnF_C2HC"/>
    <property type="match status" value="2"/>
</dbReference>
<keyword evidence="4" id="KW-1185">Reference proteome</keyword>
<dbReference type="OMA" id="NHWANAK"/>
<evidence type="ECO:0000259" key="2">
    <source>
        <dbReference type="SMART" id="SM00343"/>
    </source>
</evidence>
<dbReference type="EMBL" id="LT934113">
    <property type="protein sequence ID" value="VAH35004.1"/>
    <property type="molecule type" value="Genomic_DNA"/>
</dbReference>
<feature type="compositionally biased region" description="Polar residues" evidence="1">
    <location>
        <begin position="183"/>
        <end position="196"/>
    </location>
</feature>